<dbReference type="AlphaFoldDB" id="A0A8T3E4I2"/>
<dbReference type="GO" id="GO:0005886">
    <property type="term" value="C:plasma membrane"/>
    <property type="evidence" value="ECO:0007669"/>
    <property type="project" value="TreeGrafter"/>
</dbReference>
<dbReference type="GO" id="GO:0098609">
    <property type="term" value="P:cell-cell adhesion"/>
    <property type="evidence" value="ECO:0007669"/>
    <property type="project" value="TreeGrafter"/>
</dbReference>
<protein>
    <recommendedName>
        <fullName evidence="11">Ig-like domain-containing protein</fullName>
    </recommendedName>
</protein>
<dbReference type="InterPro" id="IPR013162">
    <property type="entry name" value="CD80_C2-set"/>
</dbReference>
<dbReference type="SMART" id="SM00406">
    <property type="entry name" value="IGv"/>
    <property type="match status" value="1"/>
</dbReference>
<feature type="signal peptide" evidence="10">
    <location>
        <begin position="1"/>
        <end position="22"/>
    </location>
</feature>
<keyword evidence="4 9" id="KW-0472">Membrane</keyword>
<proteinExistence type="predicted"/>
<evidence type="ECO:0000256" key="5">
    <source>
        <dbReference type="ARBA" id="ARBA00023157"/>
    </source>
</evidence>
<evidence type="ECO:0000259" key="11">
    <source>
        <dbReference type="PROSITE" id="PS50835"/>
    </source>
</evidence>
<feature type="compositionally biased region" description="Basic and acidic residues" evidence="8">
    <location>
        <begin position="581"/>
        <end position="591"/>
    </location>
</feature>
<evidence type="ECO:0000256" key="7">
    <source>
        <dbReference type="ARBA" id="ARBA00023319"/>
    </source>
</evidence>
<feature type="region of interest" description="Disordered" evidence="8">
    <location>
        <begin position="564"/>
        <end position="600"/>
    </location>
</feature>
<dbReference type="InterPro" id="IPR013106">
    <property type="entry name" value="Ig_V-set"/>
</dbReference>
<dbReference type="SUPFAM" id="SSF48726">
    <property type="entry name" value="Immunoglobulin"/>
    <property type="match status" value="4"/>
</dbReference>
<keyword evidence="3 9" id="KW-1133">Transmembrane helix</keyword>
<gene>
    <name evidence="12" type="ORF">AGOR_G00035620</name>
</gene>
<dbReference type="EMBL" id="JAERUA010000003">
    <property type="protein sequence ID" value="KAI1901555.1"/>
    <property type="molecule type" value="Genomic_DNA"/>
</dbReference>
<dbReference type="PANTHER" id="PTHR11640:SF162">
    <property type="entry name" value="BASAL CELL ADHESION MOLECULE ISOFORM X1-RELATED"/>
    <property type="match status" value="1"/>
</dbReference>
<feature type="transmembrane region" description="Helical" evidence="9">
    <location>
        <begin position="533"/>
        <end position="556"/>
    </location>
</feature>
<feature type="domain" description="Ig-like" evidence="11">
    <location>
        <begin position="251"/>
        <end position="339"/>
    </location>
</feature>
<dbReference type="PROSITE" id="PS50835">
    <property type="entry name" value="IG_LIKE"/>
    <property type="match status" value="4"/>
</dbReference>
<dbReference type="Pfam" id="PF07686">
    <property type="entry name" value="V-set"/>
    <property type="match status" value="1"/>
</dbReference>
<dbReference type="Proteomes" id="UP000829720">
    <property type="component" value="Unassembled WGS sequence"/>
</dbReference>
<comment type="caution">
    <text evidence="12">The sequence shown here is derived from an EMBL/GenBank/DDBJ whole genome shotgun (WGS) entry which is preliminary data.</text>
</comment>
<dbReference type="GO" id="GO:0050839">
    <property type="term" value="F:cell adhesion molecule binding"/>
    <property type="evidence" value="ECO:0007669"/>
    <property type="project" value="TreeGrafter"/>
</dbReference>
<evidence type="ECO:0000313" key="13">
    <source>
        <dbReference type="Proteomes" id="UP000829720"/>
    </source>
</evidence>
<dbReference type="Pfam" id="PF00047">
    <property type="entry name" value="ig"/>
    <property type="match status" value="1"/>
</dbReference>
<feature type="domain" description="Ig-like" evidence="11">
    <location>
        <begin position="7"/>
        <end position="130"/>
    </location>
</feature>
<dbReference type="InterPro" id="IPR003598">
    <property type="entry name" value="Ig_sub2"/>
</dbReference>
<evidence type="ECO:0000256" key="9">
    <source>
        <dbReference type="SAM" id="Phobius"/>
    </source>
</evidence>
<evidence type="ECO:0000313" key="12">
    <source>
        <dbReference type="EMBL" id="KAI1901555.1"/>
    </source>
</evidence>
<dbReference type="InterPro" id="IPR003599">
    <property type="entry name" value="Ig_sub"/>
</dbReference>
<dbReference type="OrthoDB" id="10010939at2759"/>
<dbReference type="SMART" id="SM00408">
    <property type="entry name" value="IGc2"/>
    <property type="match status" value="2"/>
</dbReference>
<evidence type="ECO:0000256" key="8">
    <source>
        <dbReference type="SAM" id="MobiDB-lite"/>
    </source>
</evidence>
<dbReference type="SMART" id="SM00409">
    <property type="entry name" value="IG"/>
    <property type="match status" value="3"/>
</dbReference>
<keyword evidence="7" id="KW-0393">Immunoglobulin domain</keyword>
<organism evidence="12 13">
    <name type="scientific">Albula goreensis</name>
    <dbReference type="NCBI Taxonomy" id="1534307"/>
    <lineage>
        <taxon>Eukaryota</taxon>
        <taxon>Metazoa</taxon>
        <taxon>Chordata</taxon>
        <taxon>Craniata</taxon>
        <taxon>Vertebrata</taxon>
        <taxon>Euteleostomi</taxon>
        <taxon>Actinopterygii</taxon>
        <taxon>Neopterygii</taxon>
        <taxon>Teleostei</taxon>
        <taxon>Albuliformes</taxon>
        <taxon>Albulidae</taxon>
        <taxon>Albula</taxon>
    </lineage>
</organism>
<sequence>MTLGRVPLLYTLLFCSLKVCWGAVTVVVTPTLEALKGETATLPCSFTVSPLSDNTIVEWFIDEPGSRVRVAFKSRTGGASDEGTKLSGRVSVGEDFSLIISPTQVDDERSFHCQVTAGASGVGEGTSELKVFNAPDKPEVSGLSDSIIIQENSVTEIGRCVCRNGHPEPRIVWYKDSNPLQEIAEVNNKMYMVSSVVREVTGLFTMTSTLNMQLQKEDRNSVFFCRVEYAMLKGLTQNKDSETFSLPIHYPTEQVTLTLTTSGPVKEGDNVEIRCEADGNPKPEYDLSFKKEDGEPENKDALGGILTLPSVTRDDAGLYRCEALDFDAGPEAQLIKELSLVVHYLDPIKVSPASPVVASVGEKVELTCETKASDKRTLQWKKGSSVLSRQGHSPWKSVPGLQAQEDVTVSVPGKPEIVEAADAEVEKEGDQANVTCSAMGYPLPEITWKPKHVVSEHSVAAESRVSSHQLVPVTPDILKDGVTCEATNEHGTVSKQLKISISKVITTEAPAHNKGVTTGPVDRVDKQEGSSSGIVIAVVLCLLLLLLLALLLFFLWKKGKLPCGKKEKSGGANNGAAVEMSSDKSNEEKGLLNKPPAAEQ</sequence>
<feature type="chain" id="PRO_5035737766" description="Ig-like domain-containing protein" evidence="10">
    <location>
        <begin position="23"/>
        <end position="600"/>
    </location>
</feature>
<dbReference type="GO" id="GO:0005911">
    <property type="term" value="C:cell-cell junction"/>
    <property type="evidence" value="ECO:0007669"/>
    <property type="project" value="TreeGrafter"/>
</dbReference>
<dbReference type="Pfam" id="PF13927">
    <property type="entry name" value="Ig_3"/>
    <property type="match status" value="1"/>
</dbReference>
<dbReference type="Pfam" id="PF08205">
    <property type="entry name" value="C2-set_2"/>
    <property type="match status" value="1"/>
</dbReference>
<dbReference type="InterPro" id="IPR036179">
    <property type="entry name" value="Ig-like_dom_sf"/>
</dbReference>
<reference evidence="12" key="1">
    <citation type="submission" date="2021-01" db="EMBL/GenBank/DDBJ databases">
        <authorList>
            <person name="Zahm M."/>
            <person name="Roques C."/>
            <person name="Cabau C."/>
            <person name="Klopp C."/>
            <person name="Donnadieu C."/>
            <person name="Jouanno E."/>
            <person name="Lampietro C."/>
            <person name="Louis A."/>
            <person name="Herpin A."/>
            <person name="Echchiki A."/>
            <person name="Berthelot C."/>
            <person name="Parey E."/>
            <person name="Roest-Crollius H."/>
            <person name="Braasch I."/>
            <person name="Postlethwait J."/>
            <person name="Bobe J."/>
            <person name="Montfort J."/>
            <person name="Bouchez O."/>
            <person name="Begum T."/>
            <person name="Mejri S."/>
            <person name="Adams A."/>
            <person name="Chen W.-J."/>
            <person name="Guiguen Y."/>
        </authorList>
    </citation>
    <scope>NUCLEOTIDE SEQUENCE</scope>
    <source>
        <tissue evidence="12">Blood</tissue>
    </source>
</reference>
<dbReference type="InterPro" id="IPR051275">
    <property type="entry name" value="Cell_adhesion_signaling"/>
</dbReference>
<keyword evidence="6" id="KW-0325">Glycoprotein</keyword>
<evidence type="ECO:0000256" key="4">
    <source>
        <dbReference type="ARBA" id="ARBA00023136"/>
    </source>
</evidence>
<keyword evidence="2 9" id="KW-0812">Transmembrane</keyword>
<name>A0A8T3E4I2_9TELE</name>
<evidence type="ECO:0000256" key="10">
    <source>
        <dbReference type="SAM" id="SignalP"/>
    </source>
</evidence>
<keyword evidence="13" id="KW-1185">Reference proteome</keyword>
<dbReference type="InterPro" id="IPR013151">
    <property type="entry name" value="Immunoglobulin_dom"/>
</dbReference>
<keyword evidence="10" id="KW-0732">Signal</keyword>
<evidence type="ECO:0000256" key="2">
    <source>
        <dbReference type="ARBA" id="ARBA00022692"/>
    </source>
</evidence>
<dbReference type="PANTHER" id="PTHR11640">
    <property type="entry name" value="NEPHRIN"/>
    <property type="match status" value="1"/>
</dbReference>
<keyword evidence="5" id="KW-1015">Disulfide bond</keyword>
<comment type="subcellular location">
    <subcellularLocation>
        <location evidence="1">Membrane</location>
        <topology evidence="1">Single-pass type I membrane protein</topology>
    </subcellularLocation>
</comment>
<evidence type="ECO:0000256" key="3">
    <source>
        <dbReference type="ARBA" id="ARBA00022989"/>
    </source>
</evidence>
<evidence type="ECO:0000256" key="1">
    <source>
        <dbReference type="ARBA" id="ARBA00004479"/>
    </source>
</evidence>
<feature type="domain" description="Ig-like" evidence="11">
    <location>
        <begin position="138"/>
        <end position="245"/>
    </location>
</feature>
<accession>A0A8T3E4I2</accession>
<dbReference type="InterPro" id="IPR007110">
    <property type="entry name" value="Ig-like_dom"/>
</dbReference>
<evidence type="ECO:0000256" key="6">
    <source>
        <dbReference type="ARBA" id="ARBA00023180"/>
    </source>
</evidence>
<dbReference type="Gene3D" id="2.60.40.10">
    <property type="entry name" value="Immunoglobulins"/>
    <property type="match status" value="4"/>
</dbReference>
<feature type="domain" description="Ig-like" evidence="11">
    <location>
        <begin position="415"/>
        <end position="500"/>
    </location>
</feature>
<dbReference type="InterPro" id="IPR013783">
    <property type="entry name" value="Ig-like_fold"/>
</dbReference>